<dbReference type="OrthoDB" id="271910at2759"/>
<dbReference type="Proteomes" id="UP000515204">
    <property type="component" value="Unplaced"/>
</dbReference>
<reference evidence="8 9" key="1">
    <citation type="submission" date="2025-04" db="UniProtKB">
        <authorList>
            <consortium name="RefSeq"/>
        </authorList>
    </citation>
    <scope>IDENTIFICATION</scope>
</reference>
<dbReference type="RefSeq" id="XP_014475061.1">
    <property type="nucleotide sequence ID" value="XM_014619575.1"/>
</dbReference>
<dbReference type="SUPFAM" id="SSF55120">
    <property type="entry name" value="Pseudouridine synthase"/>
    <property type="match status" value="1"/>
</dbReference>
<dbReference type="AlphaFoldDB" id="A0A6P3X9I9"/>
<dbReference type="GO" id="GO:0003723">
    <property type="term" value="F:RNA binding"/>
    <property type="evidence" value="ECO:0007669"/>
    <property type="project" value="InterPro"/>
</dbReference>
<sequence length="322" mass="37436">MVRYFLRFSYIGTQYRGVQKQVSSPYVRDTDTIQGALEAALLTIVPKPIIRPSIILSSRTDAGVHALCNTGHVELQNKYNVLYKTDEINRFVNNYFNKCGHTIRLLECTPVTNDFHARFSCKSRTYIYRFMIPKVPDEQRLSLVDTQHTYFIRESNFDIDRVKHGTELFMGIKDFTTFTPPPKTNKEMVYVRSLHIFALEEAQTLIPFDPLSENFRYFHFVCKAKSFLYNQIRRMVGALIALGRRKITEKDITVMLQVPSHNNWDPRITPALASGLHLVNLEYDQEELSRCTILDDQKVQSEGLPSEEQELQLEEQKQELAK</sequence>
<dbReference type="InterPro" id="IPR020103">
    <property type="entry name" value="PsdUridine_synth_cat_dom_sf"/>
</dbReference>
<evidence type="ECO:0000256" key="4">
    <source>
        <dbReference type="RuleBase" id="RU003792"/>
    </source>
</evidence>
<comment type="similarity">
    <text evidence="1 4">Belongs to the tRNA pseudouridine synthase TruA family.</text>
</comment>
<keyword evidence="7" id="KW-1185">Reference proteome</keyword>
<dbReference type="GO" id="GO:0031119">
    <property type="term" value="P:tRNA pseudouridine synthesis"/>
    <property type="evidence" value="ECO:0007669"/>
    <property type="project" value="TreeGrafter"/>
</dbReference>
<dbReference type="Gene3D" id="3.30.70.660">
    <property type="entry name" value="Pseudouridine synthase I, catalytic domain, C-terminal subdomain"/>
    <property type="match status" value="1"/>
</dbReference>
<evidence type="ECO:0000259" key="6">
    <source>
        <dbReference type="Pfam" id="PF01416"/>
    </source>
</evidence>
<feature type="region of interest" description="Disordered" evidence="5">
    <location>
        <begin position="302"/>
        <end position="322"/>
    </location>
</feature>
<dbReference type="InterPro" id="IPR020094">
    <property type="entry name" value="TruA/RsuA/RluB/E/F_N"/>
</dbReference>
<dbReference type="Pfam" id="PF01416">
    <property type="entry name" value="PseudoU_synth_1"/>
    <property type="match status" value="1"/>
</dbReference>
<organism evidence="7 9">
    <name type="scientific">Dinoponera quadriceps</name>
    <name type="common">South American ant</name>
    <dbReference type="NCBI Taxonomy" id="609295"/>
    <lineage>
        <taxon>Eukaryota</taxon>
        <taxon>Metazoa</taxon>
        <taxon>Ecdysozoa</taxon>
        <taxon>Arthropoda</taxon>
        <taxon>Hexapoda</taxon>
        <taxon>Insecta</taxon>
        <taxon>Pterygota</taxon>
        <taxon>Neoptera</taxon>
        <taxon>Endopterygota</taxon>
        <taxon>Hymenoptera</taxon>
        <taxon>Apocrita</taxon>
        <taxon>Aculeata</taxon>
        <taxon>Formicoidea</taxon>
        <taxon>Formicidae</taxon>
        <taxon>Ponerinae</taxon>
        <taxon>Ponerini</taxon>
        <taxon>Dinoponera</taxon>
    </lineage>
</organism>
<dbReference type="Gene3D" id="3.30.70.580">
    <property type="entry name" value="Pseudouridine synthase I, catalytic domain, N-terminal subdomain"/>
    <property type="match status" value="1"/>
</dbReference>
<evidence type="ECO:0000256" key="2">
    <source>
        <dbReference type="ARBA" id="ARBA00022694"/>
    </source>
</evidence>
<dbReference type="PANTHER" id="PTHR11142">
    <property type="entry name" value="PSEUDOURIDYLATE SYNTHASE"/>
    <property type="match status" value="1"/>
</dbReference>
<evidence type="ECO:0000313" key="8">
    <source>
        <dbReference type="RefSeq" id="XP_014475060.1"/>
    </source>
</evidence>
<evidence type="ECO:0000313" key="9">
    <source>
        <dbReference type="RefSeq" id="XP_014475061.1"/>
    </source>
</evidence>
<dbReference type="GO" id="GO:0160147">
    <property type="term" value="F:tRNA pseudouridine(38-40) synthase activity"/>
    <property type="evidence" value="ECO:0007669"/>
    <property type="project" value="UniProtKB-EC"/>
</dbReference>
<dbReference type="InterPro" id="IPR001406">
    <property type="entry name" value="PsdUridine_synth_TruA"/>
</dbReference>
<evidence type="ECO:0000313" key="7">
    <source>
        <dbReference type="Proteomes" id="UP000515204"/>
    </source>
</evidence>
<dbReference type="RefSeq" id="XP_014475060.1">
    <property type="nucleotide sequence ID" value="XM_014619574.1"/>
</dbReference>
<name>A0A6P3X9I9_DINQU</name>
<accession>A0A6P3X9I9</accession>
<evidence type="ECO:0000256" key="5">
    <source>
        <dbReference type="SAM" id="MobiDB-lite"/>
    </source>
</evidence>
<dbReference type="EC" id="5.4.99.12" evidence="4"/>
<keyword evidence="2 4" id="KW-0819">tRNA processing</keyword>
<dbReference type="InterPro" id="IPR020095">
    <property type="entry name" value="PsdUridine_synth_TruA_C"/>
</dbReference>
<protein>
    <recommendedName>
        <fullName evidence="4">tRNA pseudouridine synthase</fullName>
        <ecNumber evidence="4">5.4.99.12</ecNumber>
    </recommendedName>
</protein>
<feature type="domain" description="Pseudouridine synthase I TruA alpha/beta" evidence="6">
    <location>
        <begin position="168"/>
        <end position="284"/>
    </location>
</feature>
<comment type="catalytic activity">
    <reaction evidence="4">
        <text>uridine(38/39/40) in tRNA = pseudouridine(38/39/40) in tRNA</text>
        <dbReference type="Rhea" id="RHEA:22376"/>
        <dbReference type="Rhea" id="RHEA-COMP:10085"/>
        <dbReference type="Rhea" id="RHEA-COMP:10087"/>
        <dbReference type="ChEBI" id="CHEBI:65314"/>
        <dbReference type="ChEBI" id="CHEBI:65315"/>
        <dbReference type="EC" id="5.4.99.12"/>
    </reaction>
</comment>
<gene>
    <name evidence="8 9" type="primary">LOC106744650</name>
</gene>
<dbReference type="HAMAP" id="MF_00171">
    <property type="entry name" value="TruA"/>
    <property type="match status" value="1"/>
</dbReference>
<keyword evidence="3 4" id="KW-0413">Isomerase</keyword>
<evidence type="ECO:0000256" key="3">
    <source>
        <dbReference type="ARBA" id="ARBA00023235"/>
    </source>
</evidence>
<proteinExistence type="inferred from homology"/>
<dbReference type="KEGG" id="dqu:106744650"/>
<dbReference type="PANTHER" id="PTHR11142:SF0">
    <property type="entry name" value="TRNA PSEUDOURIDINE SYNTHASE-LIKE 1"/>
    <property type="match status" value="1"/>
</dbReference>
<evidence type="ECO:0000256" key="1">
    <source>
        <dbReference type="ARBA" id="ARBA00009375"/>
    </source>
</evidence>
<dbReference type="InterPro" id="IPR020097">
    <property type="entry name" value="PsdUridine_synth_TruA_a/b_dom"/>
</dbReference>
<dbReference type="GeneID" id="106744650"/>